<accession>A0A9D1J0E0</accession>
<dbReference type="Proteomes" id="UP000886785">
    <property type="component" value="Unassembled WGS sequence"/>
</dbReference>
<gene>
    <name evidence="2" type="ORF">IAA54_01560</name>
</gene>
<sequence length="264" mass="29556">MNRKTRFLQEPWMPDSDIALAAVSGTYSEIAETLEKTGIEMVRVPEYPAIAKPVRSHPDMLMQVWEEGKILVPSSFVKNLTKEDSNLHRFSFIESQALFTEKYPYDVRLNALRIQNFLFCRPDAAAPELLHFCKERGIQIVPVRQGYTRCSAAVIDRNSIITADSGIADAAQSCGLDVLMIRPGHIFLPGYDYGFIGGCCGLIGKNKIAFIGKLKSHPDGERMRQWISQKGVSIWELTDGPLLDIGGIIPLLEYENPVSETRPL</sequence>
<evidence type="ECO:0000259" key="1">
    <source>
        <dbReference type="Pfam" id="PF21778"/>
    </source>
</evidence>
<dbReference type="Pfam" id="PF21778">
    <property type="entry name" value="DUF6873"/>
    <property type="match status" value="1"/>
</dbReference>
<protein>
    <recommendedName>
        <fullName evidence="1">DUF6873 domain-containing protein</fullName>
    </recommendedName>
</protein>
<proteinExistence type="predicted"/>
<dbReference type="InterPro" id="IPR049238">
    <property type="entry name" value="DUF6873"/>
</dbReference>
<evidence type="ECO:0000313" key="3">
    <source>
        <dbReference type="Proteomes" id="UP000886785"/>
    </source>
</evidence>
<comment type="caution">
    <text evidence="2">The sequence shown here is derived from an EMBL/GenBank/DDBJ whole genome shotgun (WGS) entry which is preliminary data.</text>
</comment>
<evidence type="ECO:0000313" key="2">
    <source>
        <dbReference type="EMBL" id="HIR56332.1"/>
    </source>
</evidence>
<dbReference type="AlphaFoldDB" id="A0A9D1J0E0"/>
<organism evidence="2 3">
    <name type="scientific">Candidatus Gallacutalibacter pullicola</name>
    <dbReference type="NCBI Taxonomy" id="2840830"/>
    <lineage>
        <taxon>Bacteria</taxon>
        <taxon>Bacillati</taxon>
        <taxon>Bacillota</taxon>
        <taxon>Clostridia</taxon>
        <taxon>Eubacteriales</taxon>
        <taxon>Candidatus Gallacutalibacter</taxon>
    </lineage>
</organism>
<name>A0A9D1J0E0_9FIRM</name>
<reference evidence="2" key="2">
    <citation type="journal article" date="2021" name="PeerJ">
        <title>Extensive microbial diversity within the chicken gut microbiome revealed by metagenomics and culture.</title>
        <authorList>
            <person name="Gilroy R."/>
            <person name="Ravi A."/>
            <person name="Getino M."/>
            <person name="Pursley I."/>
            <person name="Horton D.L."/>
            <person name="Alikhan N.F."/>
            <person name="Baker D."/>
            <person name="Gharbi K."/>
            <person name="Hall N."/>
            <person name="Watson M."/>
            <person name="Adriaenssens E.M."/>
            <person name="Foster-Nyarko E."/>
            <person name="Jarju S."/>
            <person name="Secka A."/>
            <person name="Antonio M."/>
            <person name="Oren A."/>
            <person name="Chaudhuri R.R."/>
            <person name="La Ragione R."/>
            <person name="Hildebrand F."/>
            <person name="Pallen M.J."/>
        </authorList>
    </citation>
    <scope>NUCLEOTIDE SEQUENCE</scope>
    <source>
        <strain evidence="2">ChiSjej1B19-7085</strain>
    </source>
</reference>
<feature type="domain" description="DUF6873" evidence="1">
    <location>
        <begin position="26"/>
        <end position="249"/>
    </location>
</feature>
<reference evidence="2" key="1">
    <citation type="submission" date="2020-10" db="EMBL/GenBank/DDBJ databases">
        <authorList>
            <person name="Gilroy R."/>
        </authorList>
    </citation>
    <scope>NUCLEOTIDE SEQUENCE</scope>
    <source>
        <strain evidence="2">ChiSjej1B19-7085</strain>
    </source>
</reference>
<dbReference type="EMBL" id="DVHF01000020">
    <property type="protein sequence ID" value="HIR56332.1"/>
    <property type="molecule type" value="Genomic_DNA"/>
</dbReference>